<keyword evidence="4" id="KW-0862">Zinc</keyword>
<dbReference type="PROSITE" id="PS00028">
    <property type="entry name" value="ZINC_FINGER_C2H2_1"/>
    <property type="match status" value="2"/>
</dbReference>
<evidence type="ECO:0000256" key="3">
    <source>
        <dbReference type="ARBA" id="ARBA00022771"/>
    </source>
</evidence>
<reference evidence="8 9" key="1">
    <citation type="submission" date="2022-01" db="EMBL/GenBank/DDBJ databases">
        <title>A chromosomal length assembly of Cordylochernes scorpioides.</title>
        <authorList>
            <person name="Zeh D."/>
            <person name="Zeh J."/>
        </authorList>
    </citation>
    <scope>NUCLEOTIDE SEQUENCE [LARGE SCALE GENOMIC DNA]</scope>
    <source>
        <strain evidence="8">IN4F17</strain>
        <tissue evidence="8">Whole Body</tissue>
    </source>
</reference>
<dbReference type="InterPro" id="IPR036236">
    <property type="entry name" value="Znf_C2H2_sf"/>
</dbReference>
<dbReference type="PROSITE" id="PS50157">
    <property type="entry name" value="ZINC_FINGER_C2H2_2"/>
    <property type="match status" value="3"/>
</dbReference>
<feature type="domain" description="CCHC-type" evidence="7">
    <location>
        <begin position="53"/>
        <end position="68"/>
    </location>
</feature>
<protein>
    <submittedName>
        <fullName evidence="8">Uncharacterized protein</fullName>
    </submittedName>
</protein>
<dbReference type="Pfam" id="PF00096">
    <property type="entry name" value="zf-C2H2"/>
    <property type="match status" value="2"/>
</dbReference>
<keyword evidence="2" id="KW-0677">Repeat</keyword>
<evidence type="ECO:0000313" key="9">
    <source>
        <dbReference type="Proteomes" id="UP001235939"/>
    </source>
</evidence>
<dbReference type="InterPro" id="IPR013087">
    <property type="entry name" value="Znf_C2H2_type"/>
</dbReference>
<feature type="domain" description="C2H2-type" evidence="6">
    <location>
        <begin position="174"/>
        <end position="201"/>
    </location>
</feature>
<dbReference type="SUPFAM" id="SSF57756">
    <property type="entry name" value="Retrovirus zinc finger-like domains"/>
    <property type="match status" value="1"/>
</dbReference>
<evidence type="ECO:0000313" key="8">
    <source>
        <dbReference type="EMBL" id="UYV64441.1"/>
    </source>
</evidence>
<proteinExistence type="predicted"/>
<dbReference type="Proteomes" id="UP001235939">
    <property type="component" value="Chromosome 03"/>
</dbReference>
<evidence type="ECO:0000256" key="2">
    <source>
        <dbReference type="ARBA" id="ARBA00022737"/>
    </source>
</evidence>
<sequence>MKTDESQEGGDIKGAISQLQRTVEEMKKSMSFSESAPRTYRQRTYRPNDKTICWNCGKPEHTRANCRKRNIPRKSVAKDVFKNGRMLKECQYCKNLFKSKKELWEHYRTDHLDVRRFYCKTCVYTTNSKYHLEVHMNIHAVAQIHKCDICKVSFKTKLSLARHRRENHTKDIFHECKYCNFKTKRLESLKNHKELHAKGKTSNVQDVTSTQPVN</sequence>
<dbReference type="PROSITE" id="PS50158">
    <property type="entry name" value="ZF_CCHC"/>
    <property type="match status" value="1"/>
</dbReference>
<feature type="domain" description="C2H2-type" evidence="6">
    <location>
        <begin position="145"/>
        <end position="171"/>
    </location>
</feature>
<dbReference type="SMART" id="SM00355">
    <property type="entry name" value="ZnF_C2H2"/>
    <property type="match status" value="4"/>
</dbReference>
<accession>A0ABY6K844</accession>
<evidence type="ECO:0000259" key="6">
    <source>
        <dbReference type="PROSITE" id="PS50157"/>
    </source>
</evidence>
<keyword evidence="3 5" id="KW-0863">Zinc-finger</keyword>
<dbReference type="InterPro" id="IPR036875">
    <property type="entry name" value="Znf_CCHC_sf"/>
</dbReference>
<evidence type="ECO:0000256" key="5">
    <source>
        <dbReference type="PROSITE-ProRule" id="PRU00042"/>
    </source>
</evidence>
<name>A0ABY6K844_9ARAC</name>
<dbReference type="InterPro" id="IPR001878">
    <property type="entry name" value="Znf_CCHC"/>
</dbReference>
<keyword evidence="9" id="KW-1185">Reference proteome</keyword>
<feature type="domain" description="C2H2-type" evidence="6">
    <location>
        <begin position="88"/>
        <end position="116"/>
    </location>
</feature>
<organism evidence="8 9">
    <name type="scientific">Cordylochernes scorpioides</name>
    <dbReference type="NCBI Taxonomy" id="51811"/>
    <lineage>
        <taxon>Eukaryota</taxon>
        <taxon>Metazoa</taxon>
        <taxon>Ecdysozoa</taxon>
        <taxon>Arthropoda</taxon>
        <taxon>Chelicerata</taxon>
        <taxon>Arachnida</taxon>
        <taxon>Pseudoscorpiones</taxon>
        <taxon>Cheliferoidea</taxon>
        <taxon>Chernetidae</taxon>
        <taxon>Cordylochernes</taxon>
    </lineage>
</organism>
<evidence type="ECO:0000256" key="1">
    <source>
        <dbReference type="ARBA" id="ARBA00022723"/>
    </source>
</evidence>
<evidence type="ECO:0000259" key="7">
    <source>
        <dbReference type="PROSITE" id="PS50158"/>
    </source>
</evidence>
<dbReference type="PANTHER" id="PTHR24379">
    <property type="entry name" value="KRAB AND ZINC FINGER DOMAIN-CONTAINING"/>
    <property type="match status" value="1"/>
</dbReference>
<dbReference type="EMBL" id="CP092865">
    <property type="protein sequence ID" value="UYV64441.1"/>
    <property type="molecule type" value="Genomic_DNA"/>
</dbReference>
<dbReference type="SUPFAM" id="SSF57667">
    <property type="entry name" value="beta-beta-alpha zinc fingers"/>
    <property type="match status" value="2"/>
</dbReference>
<keyword evidence="1" id="KW-0479">Metal-binding</keyword>
<dbReference type="PANTHER" id="PTHR24379:SF121">
    <property type="entry name" value="C2H2-TYPE DOMAIN-CONTAINING PROTEIN"/>
    <property type="match status" value="1"/>
</dbReference>
<evidence type="ECO:0000256" key="4">
    <source>
        <dbReference type="ARBA" id="ARBA00022833"/>
    </source>
</evidence>
<dbReference type="Gene3D" id="3.30.160.60">
    <property type="entry name" value="Classic Zinc Finger"/>
    <property type="match status" value="2"/>
</dbReference>
<dbReference type="SMART" id="SM00343">
    <property type="entry name" value="ZnF_C2HC"/>
    <property type="match status" value="1"/>
</dbReference>
<gene>
    <name evidence="8" type="ORF">LAZ67_3000719</name>
</gene>